<dbReference type="AlphaFoldDB" id="A0A6A5R5V6"/>
<evidence type="ECO:0000313" key="1">
    <source>
        <dbReference type="EMBL" id="KAF1923102.1"/>
    </source>
</evidence>
<protein>
    <submittedName>
        <fullName evidence="1">Uncharacterized protein</fullName>
    </submittedName>
</protein>
<dbReference type="OrthoDB" id="3668852at2759"/>
<dbReference type="EMBL" id="ML979010">
    <property type="protein sequence ID" value="KAF1923102.1"/>
    <property type="molecule type" value="Genomic_DNA"/>
</dbReference>
<proteinExistence type="predicted"/>
<dbReference type="GeneID" id="54352454"/>
<dbReference type="RefSeq" id="XP_033443355.1">
    <property type="nucleotide sequence ID" value="XM_033594786.1"/>
</dbReference>
<name>A0A6A5R5V6_9PLEO</name>
<gene>
    <name evidence="1" type="ORF">M421DRAFT_49791</name>
</gene>
<feature type="non-terminal residue" evidence="1">
    <location>
        <position position="1"/>
    </location>
</feature>
<evidence type="ECO:0000313" key="2">
    <source>
        <dbReference type="Proteomes" id="UP000800082"/>
    </source>
</evidence>
<accession>A0A6A5R5V6</accession>
<reference evidence="1" key="1">
    <citation type="journal article" date="2020" name="Stud. Mycol.">
        <title>101 Dothideomycetes genomes: a test case for predicting lifestyles and emergence of pathogens.</title>
        <authorList>
            <person name="Haridas S."/>
            <person name="Albert R."/>
            <person name="Binder M."/>
            <person name="Bloem J."/>
            <person name="Labutti K."/>
            <person name="Salamov A."/>
            <person name="Andreopoulos B."/>
            <person name="Baker S."/>
            <person name="Barry K."/>
            <person name="Bills G."/>
            <person name="Bluhm B."/>
            <person name="Cannon C."/>
            <person name="Castanera R."/>
            <person name="Culley D."/>
            <person name="Daum C."/>
            <person name="Ezra D."/>
            <person name="Gonzalez J."/>
            <person name="Henrissat B."/>
            <person name="Kuo A."/>
            <person name="Liang C."/>
            <person name="Lipzen A."/>
            <person name="Lutzoni F."/>
            <person name="Magnuson J."/>
            <person name="Mondo S."/>
            <person name="Nolan M."/>
            <person name="Ohm R."/>
            <person name="Pangilinan J."/>
            <person name="Park H.-J."/>
            <person name="Ramirez L."/>
            <person name="Alfaro M."/>
            <person name="Sun H."/>
            <person name="Tritt A."/>
            <person name="Yoshinaga Y."/>
            <person name="Zwiers L.-H."/>
            <person name="Turgeon B."/>
            <person name="Goodwin S."/>
            <person name="Spatafora J."/>
            <person name="Crous P."/>
            <person name="Grigoriev I."/>
        </authorList>
    </citation>
    <scope>NUCLEOTIDE SEQUENCE</scope>
    <source>
        <strain evidence="1">CBS 183.55</strain>
    </source>
</reference>
<keyword evidence="2" id="KW-1185">Reference proteome</keyword>
<feature type="non-terminal residue" evidence="1">
    <location>
        <position position="97"/>
    </location>
</feature>
<dbReference type="Proteomes" id="UP000800082">
    <property type="component" value="Unassembled WGS sequence"/>
</dbReference>
<organism evidence="1 2">
    <name type="scientific">Didymella exigua CBS 183.55</name>
    <dbReference type="NCBI Taxonomy" id="1150837"/>
    <lineage>
        <taxon>Eukaryota</taxon>
        <taxon>Fungi</taxon>
        <taxon>Dikarya</taxon>
        <taxon>Ascomycota</taxon>
        <taxon>Pezizomycotina</taxon>
        <taxon>Dothideomycetes</taxon>
        <taxon>Pleosporomycetidae</taxon>
        <taxon>Pleosporales</taxon>
        <taxon>Pleosporineae</taxon>
        <taxon>Didymellaceae</taxon>
        <taxon>Didymella</taxon>
    </lineage>
</organism>
<sequence>RWYEVAQGLGWGIFTLMPYEYFANSWIKQTIRAWGVHLWMELVKKERPDVCAASKVLDDWLGPEGISGGPISGKQTLSIELDIPLDPVVEEVEDSED</sequence>